<protein>
    <recommendedName>
        <fullName evidence="1">Tf2-1-like SH3-like domain-containing protein</fullName>
    </recommendedName>
</protein>
<feature type="domain" description="Tf2-1-like SH3-like" evidence="1">
    <location>
        <begin position="211"/>
        <end position="260"/>
    </location>
</feature>
<dbReference type="Pfam" id="PF24626">
    <property type="entry name" value="SH3_Tf2-1"/>
    <property type="match status" value="1"/>
</dbReference>
<sequence>MRALGRIYEFMSPRKQLWWRVYDSDSCVPFLLCDAWVNLVILDMVDFDIILASRLVGKGCLAYLSYLSHLQDVSAESSSIEFWYFRKYFLWICLTQLQELLDKDFIPPNASFGVLKYCWSRQNDDLSKAQNALDHDSYPDITGGRFRFSASRSRLDRFPISSSTESVIMPLRRAYIRNTNARNANAVPLVPDHEVSNAEFQNANSTFGSKFGKKEKLSPRYVGPYKILKRIGKMAYELELLAELAAVHSVFHISLLKKCVGNPASIGPLESVAVKDSLSYEDVLVEILDLRPKMQILRSCKCNPRLPPTDQRSDHDHAGGPWFTTAIPPQTKLRKSGKYGPTVHGLGSWIEGPFIQPLMRTTADQHGPSFDPRSVCLIVGQGQQSVKGGLLIGSTSNGHHSHHKRNYVFHDL</sequence>
<evidence type="ECO:0000313" key="2">
    <source>
        <dbReference type="EMBL" id="WMV55524.1"/>
    </source>
</evidence>
<reference evidence="2" key="1">
    <citation type="submission" date="2023-08" db="EMBL/GenBank/DDBJ databases">
        <title>A de novo genome assembly of Solanum verrucosum Schlechtendal, a Mexican diploid species geographically isolated from the other diploid A-genome species in potato relatives.</title>
        <authorList>
            <person name="Hosaka K."/>
        </authorList>
    </citation>
    <scope>NUCLEOTIDE SEQUENCE</scope>
    <source>
        <tissue evidence="2">Young leaves</tissue>
    </source>
</reference>
<name>A0AAF0V1H8_SOLVR</name>
<organism evidence="2 3">
    <name type="scientific">Solanum verrucosum</name>
    <dbReference type="NCBI Taxonomy" id="315347"/>
    <lineage>
        <taxon>Eukaryota</taxon>
        <taxon>Viridiplantae</taxon>
        <taxon>Streptophyta</taxon>
        <taxon>Embryophyta</taxon>
        <taxon>Tracheophyta</taxon>
        <taxon>Spermatophyta</taxon>
        <taxon>Magnoliopsida</taxon>
        <taxon>eudicotyledons</taxon>
        <taxon>Gunneridae</taxon>
        <taxon>Pentapetalae</taxon>
        <taxon>asterids</taxon>
        <taxon>lamiids</taxon>
        <taxon>Solanales</taxon>
        <taxon>Solanaceae</taxon>
        <taxon>Solanoideae</taxon>
        <taxon>Solaneae</taxon>
        <taxon>Solanum</taxon>
    </lineage>
</organism>
<dbReference type="AlphaFoldDB" id="A0AAF0V1H8"/>
<evidence type="ECO:0000313" key="3">
    <source>
        <dbReference type="Proteomes" id="UP001234989"/>
    </source>
</evidence>
<dbReference type="Proteomes" id="UP001234989">
    <property type="component" value="Chromosome 11"/>
</dbReference>
<dbReference type="InterPro" id="IPR056924">
    <property type="entry name" value="SH3_Tf2-1"/>
</dbReference>
<proteinExistence type="predicted"/>
<gene>
    <name evidence="2" type="ORF">MTR67_048909</name>
</gene>
<dbReference type="PANTHER" id="PTHR46148">
    <property type="entry name" value="CHROMO DOMAIN-CONTAINING PROTEIN"/>
    <property type="match status" value="1"/>
</dbReference>
<evidence type="ECO:0000259" key="1">
    <source>
        <dbReference type="Pfam" id="PF24626"/>
    </source>
</evidence>
<dbReference type="PANTHER" id="PTHR46148:SF57">
    <property type="entry name" value="OS12G0499874 PROTEIN"/>
    <property type="match status" value="1"/>
</dbReference>
<keyword evidence="3" id="KW-1185">Reference proteome</keyword>
<dbReference type="EMBL" id="CP133622">
    <property type="protein sequence ID" value="WMV55524.1"/>
    <property type="molecule type" value="Genomic_DNA"/>
</dbReference>
<accession>A0AAF0V1H8</accession>